<reference evidence="3 4" key="1">
    <citation type="submission" date="2019-06" db="EMBL/GenBank/DDBJ databases">
        <title>A novel bacterium of genus Amaricoccus, isolated from marine sediment.</title>
        <authorList>
            <person name="Huang H."/>
            <person name="Mo K."/>
            <person name="Hu Y."/>
        </authorList>
    </citation>
    <scope>NUCLEOTIDE SEQUENCE [LARGE SCALE GENOMIC DNA]</scope>
    <source>
        <strain evidence="3 4">HB172011</strain>
    </source>
</reference>
<dbReference type="AlphaFoldDB" id="A0A501X0K5"/>
<keyword evidence="1" id="KW-1188">Viral release from host cell</keyword>
<dbReference type="Pfam" id="PF03237">
    <property type="entry name" value="Terminase_6N"/>
    <property type="match status" value="1"/>
</dbReference>
<evidence type="ECO:0000259" key="2">
    <source>
        <dbReference type="Pfam" id="PF17289"/>
    </source>
</evidence>
<accession>A0A501X0K5</accession>
<name>A0A501X0K5_9RHOB</name>
<dbReference type="GO" id="GO:0005524">
    <property type="term" value="F:ATP binding"/>
    <property type="evidence" value="ECO:0007669"/>
    <property type="project" value="UniProtKB-KW"/>
</dbReference>
<feature type="domain" description="Terminase large subunit gp17-like C-terminal" evidence="2">
    <location>
        <begin position="264"/>
        <end position="409"/>
    </location>
</feature>
<dbReference type="EMBL" id="VFRP01000002">
    <property type="protein sequence ID" value="TPE53301.1"/>
    <property type="molecule type" value="Genomic_DNA"/>
</dbReference>
<gene>
    <name evidence="3" type="ORF">FJM51_03330</name>
</gene>
<keyword evidence="4" id="KW-1185">Reference proteome</keyword>
<keyword evidence="3" id="KW-0547">Nucleotide-binding</keyword>
<dbReference type="Gene3D" id="3.40.50.300">
    <property type="entry name" value="P-loop containing nucleotide triphosphate hydrolases"/>
    <property type="match status" value="1"/>
</dbReference>
<dbReference type="InterPro" id="IPR035421">
    <property type="entry name" value="Terminase_6C"/>
</dbReference>
<sequence length="440" mass="48460">MPPDMREEALARLGDEKAARLRWDWEFWSRPSQLPPPGDWDIWLVLAGRGFGKTRAGAEWVRAEVDAKRASRIAIVADTAADARDVLVEGASGLLSIYPPAQKPLYEPSKRRVTFHTGATATLYSAEDPEQLRGPQHDLALADELAKWRYMQETFDQIMFGLRLGSKPRLMITTTPRPVPLIRELLAKPNVVVTRGGTRENRANLAASFWQAVHDRYAGTRLGRQELDGEVVDDVPGALWTRRVLDGCRVREDALPDFKRVVVAVDPAVTSGEEADETGIVCAALGEDGRAYVLEDASLVATPQGWASRAISTLDLRGGDALVVEVNQGGEMVAQTIRSVRPTARILEVRATRGKHVRAEPISALYEQGRVSHVGAFPDLEDQMVLMTAQGYLGDRSPDRLDALVWALTALFPNLIRPVASPPPVNAPRAPAGQHEWMNR</sequence>
<evidence type="ECO:0000313" key="3">
    <source>
        <dbReference type="EMBL" id="TPE53301.1"/>
    </source>
</evidence>
<dbReference type="Proteomes" id="UP000319255">
    <property type="component" value="Unassembled WGS sequence"/>
</dbReference>
<keyword evidence="3" id="KW-0067">ATP-binding</keyword>
<dbReference type="InterPro" id="IPR027417">
    <property type="entry name" value="P-loop_NTPase"/>
</dbReference>
<protein>
    <submittedName>
        <fullName evidence="3">ATP-binding protein</fullName>
    </submittedName>
</protein>
<organism evidence="3 4">
    <name type="scientific">Amaricoccus solimangrovi</name>
    <dbReference type="NCBI Taxonomy" id="2589815"/>
    <lineage>
        <taxon>Bacteria</taxon>
        <taxon>Pseudomonadati</taxon>
        <taxon>Pseudomonadota</taxon>
        <taxon>Alphaproteobacteria</taxon>
        <taxon>Rhodobacterales</taxon>
        <taxon>Paracoccaceae</taxon>
        <taxon>Amaricoccus</taxon>
    </lineage>
</organism>
<dbReference type="Pfam" id="PF17289">
    <property type="entry name" value="Terminase_6C"/>
    <property type="match status" value="1"/>
</dbReference>
<evidence type="ECO:0000256" key="1">
    <source>
        <dbReference type="ARBA" id="ARBA00022612"/>
    </source>
</evidence>
<evidence type="ECO:0000313" key="4">
    <source>
        <dbReference type="Proteomes" id="UP000319255"/>
    </source>
</evidence>
<dbReference type="OrthoDB" id="4519042at2"/>
<proteinExistence type="predicted"/>
<comment type="caution">
    <text evidence="3">The sequence shown here is derived from an EMBL/GenBank/DDBJ whole genome shotgun (WGS) entry which is preliminary data.</text>
</comment>